<dbReference type="PROSITE" id="PS00383">
    <property type="entry name" value="TYR_PHOSPHATASE_1"/>
    <property type="match status" value="1"/>
</dbReference>
<reference evidence="10" key="2">
    <citation type="submission" date="2025-09" db="UniProtKB">
        <authorList>
            <consortium name="Ensembl"/>
        </authorList>
    </citation>
    <scope>IDENTIFICATION</scope>
</reference>
<dbReference type="Gene3D" id="3.90.190.10">
    <property type="entry name" value="Protein tyrosine phosphatase superfamily"/>
    <property type="match status" value="1"/>
</dbReference>
<dbReference type="PRINTS" id="PR00700">
    <property type="entry name" value="PRTYPHPHTASE"/>
</dbReference>
<keyword evidence="11" id="KW-1185">Reference proteome</keyword>
<dbReference type="Ensembl" id="ENSSGRT00000070434.1">
    <property type="protein sequence ID" value="ENSSGRP00000066076.1"/>
    <property type="gene ID" value="ENSSGRG00000033970.1"/>
</dbReference>
<feature type="domain" description="Tyrosine specific protein phosphatases" evidence="9">
    <location>
        <begin position="169"/>
        <end position="248"/>
    </location>
</feature>
<dbReference type="GO" id="GO:0012505">
    <property type="term" value="C:endomembrane system"/>
    <property type="evidence" value="ECO:0007669"/>
    <property type="project" value="UniProtKB-SubCell"/>
</dbReference>
<dbReference type="GO" id="GO:0004726">
    <property type="term" value="F:non-membrane spanning protein tyrosine phosphatase activity"/>
    <property type="evidence" value="ECO:0007669"/>
    <property type="project" value="TreeGrafter"/>
</dbReference>
<feature type="domain" description="Tyrosine-protein phosphatase" evidence="8">
    <location>
        <begin position="17"/>
        <end position="257"/>
    </location>
</feature>
<dbReference type="InParanoid" id="A0A672PXX8"/>
<evidence type="ECO:0000256" key="5">
    <source>
        <dbReference type="ARBA" id="ARBA00022801"/>
    </source>
</evidence>
<dbReference type="GO" id="GO:0019901">
    <property type="term" value="F:protein kinase binding"/>
    <property type="evidence" value="ECO:0007669"/>
    <property type="project" value="TreeGrafter"/>
</dbReference>
<evidence type="ECO:0000313" key="11">
    <source>
        <dbReference type="Proteomes" id="UP000472262"/>
    </source>
</evidence>
<dbReference type="InterPro" id="IPR003595">
    <property type="entry name" value="Tyr_Pase_cat"/>
</dbReference>
<dbReference type="GO" id="GO:0005737">
    <property type="term" value="C:cytoplasm"/>
    <property type="evidence" value="ECO:0007669"/>
    <property type="project" value="TreeGrafter"/>
</dbReference>
<comment type="subcellular location">
    <subcellularLocation>
        <location evidence="1">Endomembrane system</location>
    </subcellularLocation>
</comment>
<evidence type="ECO:0000256" key="4">
    <source>
        <dbReference type="ARBA" id="ARBA00022553"/>
    </source>
</evidence>
<evidence type="ECO:0000259" key="9">
    <source>
        <dbReference type="PROSITE" id="PS50056"/>
    </source>
</evidence>
<dbReference type="InterPro" id="IPR000242">
    <property type="entry name" value="PTP_cat"/>
</dbReference>
<keyword evidence="6" id="KW-0904">Protein phosphatase</keyword>
<dbReference type="SUPFAM" id="SSF52799">
    <property type="entry name" value="(Phosphotyrosine protein) phosphatases II"/>
    <property type="match status" value="1"/>
</dbReference>
<dbReference type="PANTHER" id="PTHR46047">
    <property type="entry name" value="TYROSINE-PROTEIN PHOSPHATASE NON-RECEPTOR TYPE 61F"/>
    <property type="match status" value="1"/>
</dbReference>
<dbReference type="PROSITE" id="PS50055">
    <property type="entry name" value="TYR_PHOSPHATASE_PTP"/>
    <property type="match status" value="1"/>
</dbReference>
<dbReference type="InterPro" id="IPR016130">
    <property type="entry name" value="Tyr_Pase_AS"/>
</dbReference>
<name>A0A672PXX8_SINGR</name>
<dbReference type="GO" id="GO:0070373">
    <property type="term" value="P:negative regulation of ERK1 and ERK2 cascade"/>
    <property type="evidence" value="ECO:0007669"/>
    <property type="project" value="TreeGrafter"/>
</dbReference>
<keyword evidence="4" id="KW-0597">Phosphoprotein</keyword>
<gene>
    <name evidence="10" type="primary">LOC107564854</name>
</gene>
<evidence type="ECO:0000256" key="3">
    <source>
        <dbReference type="ARBA" id="ARBA00013064"/>
    </source>
</evidence>
<dbReference type="PROSITE" id="PS50056">
    <property type="entry name" value="TYR_PHOSPHATASE_2"/>
    <property type="match status" value="1"/>
</dbReference>
<protein>
    <recommendedName>
        <fullName evidence="3">protein-tyrosine-phosphatase</fullName>
        <ecNumber evidence="3">3.1.3.48</ecNumber>
    </recommendedName>
</protein>
<dbReference type="AlphaFoldDB" id="A0A672PXX8"/>
<dbReference type="EC" id="3.1.3.48" evidence="3"/>
<dbReference type="SMART" id="SM00404">
    <property type="entry name" value="PTPc_motif"/>
    <property type="match status" value="1"/>
</dbReference>
<organism evidence="10 11">
    <name type="scientific">Sinocyclocheilus grahami</name>
    <name type="common">Dianchi golden-line fish</name>
    <name type="synonym">Barbus grahami</name>
    <dbReference type="NCBI Taxonomy" id="75366"/>
    <lineage>
        <taxon>Eukaryota</taxon>
        <taxon>Metazoa</taxon>
        <taxon>Chordata</taxon>
        <taxon>Craniata</taxon>
        <taxon>Vertebrata</taxon>
        <taxon>Euteleostomi</taxon>
        <taxon>Actinopterygii</taxon>
        <taxon>Neopterygii</taxon>
        <taxon>Teleostei</taxon>
        <taxon>Ostariophysi</taxon>
        <taxon>Cypriniformes</taxon>
        <taxon>Cyprinidae</taxon>
        <taxon>Cyprininae</taxon>
        <taxon>Sinocyclocheilus</taxon>
    </lineage>
</organism>
<dbReference type="InterPro" id="IPR029021">
    <property type="entry name" value="Prot-tyrosine_phosphatase-like"/>
</dbReference>
<evidence type="ECO:0000256" key="2">
    <source>
        <dbReference type="ARBA" id="ARBA00009701"/>
    </source>
</evidence>
<dbReference type="InterPro" id="IPR000387">
    <property type="entry name" value="Tyr_Pase_dom"/>
</dbReference>
<dbReference type="GO" id="GO:0046426">
    <property type="term" value="P:negative regulation of receptor signaling pathway via JAK-STAT"/>
    <property type="evidence" value="ECO:0007669"/>
    <property type="project" value="TreeGrafter"/>
</dbReference>
<reference evidence="10" key="1">
    <citation type="submission" date="2025-08" db="UniProtKB">
        <authorList>
            <consortium name="Ensembl"/>
        </authorList>
    </citation>
    <scope>IDENTIFICATION</scope>
</reference>
<dbReference type="PANTHER" id="PTHR46047:SF1">
    <property type="entry name" value="TYROSINE-PROTEIN PHOSPHATASE NON-RECEPTOR TYPE 2"/>
    <property type="match status" value="1"/>
</dbReference>
<evidence type="ECO:0000313" key="10">
    <source>
        <dbReference type="Ensembl" id="ENSSGRP00000066076.1"/>
    </source>
</evidence>
<dbReference type="GO" id="GO:0005634">
    <property type="term" value="C:nucleus"/>
    <property type="evidence" value="ECO:0007669"/>
    <property type="project" value="TreeGrafter"/>
</dbReference>
<evidence type="ECO:0000259" key="8">
    <source>
        <dbReference type="PROSITE" id="PS50055"/>
    </source>
</evidence>
<evidence type="ECO:0000256" key="6">
    <source>
        <dbReference type="ARBA" id="ARBA00022912"/>
    </source>
</evidence>
<comment type="similarity">
    <text evidence="2">Belongs to the protein-tyrosine phosphatase family. Non-receptor class 1 subfamily.</text>
</comment>
<keyword evidence="5" id="KW-0378">Hydrolase</keyword>
<evidence type="ECO:0000256" key="1">
    <source>
        <dbReference type="ARBA" id="ARBA00004308"/>
    </source>
</evidence>
<dbReference type="SMART" id="SM00194">
    <property type="entry name" value="PTPc"/>
    <property type="match status" value="1"/>
</dbReference>
<evidence type="ECO:0000256" key="7">
    <source>
        <dbReference type="ARBA" id="ARBA00023136"/>
    </source>
</evidence>
<dbReference type="InterPro" id="IPR051985">
    <property type="entry name" value="NR_tyrosine_phosphatase"/>
</dbReference>
<sequence>LIVLCEDSGRENDWVIQLSEIRNQSQECPYKVAKFPENRNRNRYRDVSPFSSDLMCSMEERQPHRGPLRNTCGHFWQMIWEQRCKAVIMLNRVIEKGSEKCAQYWPSKEERDMDFIDTGFMVTLVCEDAKPNYKIRLLELKNGKTGETREIYHFHYTTWPDFGVPESPASFLNFLFQVRESGSLGPENGPAVVHCSAGIGRSGTFSLVDTCLDLMDKRKDPSSVDIQKILLDMREYRMGLIQTPDQLRFSYMAVMEGAKSILGNSALQVTMISSFRRKRFPAKDEFLRLFVFSLLYTQGRYYTPSERIQNLPNKKNTREQDGETSDLLCKPMHMKKIMHQWQHIDENCIMLQSQMLIQEVVYICASFGGVDGSDLLDLCFDNRTEYYPDVVFDKNVIFSPFCSKLCIFMKPTYIQVLIKRECFKLE</sequence>
<accession>A0A672PXX8</accession>
<dbReference type="Proteomes" id="UP000472262">
    <property type="component" value="Unassembled WGS sequence"/>
</dbReference>
<proteinExistence type="inferred from homology"/>
<dbReference type="Pfam" id="PF00102">
    <property type="entry name" value="Y_phosphatase"/>
    <property type="match status" value="1"/>
</dbReference>
<keyword evidence="7" id="KW-0472">Membrane</keyword>